<dbReference type="STRING" id="36087.A0A077ZC89"/>
<evidence type="ECO:0000256" key="1">
    <source>
        <dbReference type="SAM" id="MobiDB-lite"/>
    </source>
</evidence>
<feature type="domain" description="DUF7107" evidence="2">
    <location>
        <begin position="294"/>
        <end position="341"/>
    </location>
</feature>
<dbReference type="Pfam" id="PF23416">
    <property type="entry name" value="DUF7107"/>
    <property type="match status" value="4"/>
</dbReference>
<sequence length="343" mass="36507">MSYCLKFSADAPLPYVTLGKVVYSCKTQEECPGLSMCYKGVCVPAVPTPNYKMCTNDSECEVNRYEICKFGACMIPYELIDDPRLPTTTPPPSTPTPVTPEPSTPTPVTPAPSTPTPVTPEPSTPTPVTPAPSTPTPVTPEPSTPTPVTPEPSTPTPVTPEPSTPTPVTPEPSTPTPVTPAPTPPPSGACSSHADCSNTTLCENMKCVDAEPTDKACSDSQPCDSAQVCRNGLCWKKYEAPIEGRCETHANCPGHELCVENSCKMSVAAHDCTEDKDCQKGAFCKNEKCWKVGCLKHDDCEGATLCNAKQTCQQAKRFGGRCLTDTNCGNNAACKLGFCWTFV</sequence>
<feature type="region of interest" description="Disordered" evidence="1">
    <location>
        <begin position="84"/>
        <end position="190"/>
    </location>
</feature>
<dbReference type="AlphaFoldDB" id="A0A077ZC89"/>
<name>A0A077ZC89_TRITR</name>
<dbReference type="OrthoDB" id="5916334at2759"/>
<dbReference type="PANTHER" id="PTHR36519">
    <property type="entry name" value="FIP (FUNGUS-INDUCED PROTEIN) RELATED-RELATED"/>
    <property type="match status" value="1"/>
</dbReference>
<dbReference type="Proteomes" id="UP000030665">
    <property type="component" value="Unassembled WGS sequence"/>
</dbReference>
<dbReference type="EMBL" id="HG806169">
    <property type="protein sequence ID" value="CDW57469.1"/>
    <property type="molecule type" value="Genomic_DNA"/>
</dbReference>
<feature type="domain" description="DUF7107" evidence="2">
    <location>
        <begin position="245"/>
        <end position="291"/>
    </location>
</feature>
<evidence type="ECO:0000313" key="3">
    <source>
        <dbReference type="EMBL" id="CDW57469.1"/>
    </source>
</evidence>
<accession>A0A077ZC89</accession>
<keyword evidence="4" id="KW-1185">Reference proteome</keyword>
<feature type="domain" description="DUF7107" evidence="2">
    <location>
        <begin position="24"/>
        <end position="74"/>
    </location>
</feature>
<dbReference type="InterPro" id="IPR055531">
    <property type="entry name" value="DUF7107"/>
</dbReference>
<reference evidence="3" key="2">
    <citation type="submission" date="2014-03" db="EMBL/GenBank/DDBJ databases">
        <title>The whipworm genome and dual-species transcriptomics of an intimate host-pathogen interaction.</title>
        <authorList>
            <person name="Foth B.J."/>
            <person name="Tsai I.J."/>
            <person name="Reid A.J."/>
            <person name="Bancroft A.J."/>
            <person name="Nichol S."/>
            <person name="Tracey A."/>
            <person name="Holroyd N."/>
            <person name="Cotton J.A."/>
            <person name="Stanley E.J."/>
            <person name="Zarowiecki M."/>
            <person name="Liu J.Z."/>
            <person name="Huckvale T."/>
            <person name="Cooper P.J."/>
            <person name="Grencis R.K."/>
            <person name="Berriman M."/>
        </authorList>
    </citation>
    <scope>NUCLEOTIDE SEQUENCE [LARGE SCALE GENOMIC DNA]</scope>
</reference>
<reference evidence="3" key="1">
    <citation type="submission" date="2014-01" db="EMBL/GenBank/DDBJ databases">
        <authorList>
            <person name="Aslett M."/>
        </authorList>
    </citation>
    <scope>NUCLEOTIDE SEQUENCE</scope>
</reference>
<feature type="domain" description="DUF7107" evidence="2">
    <location>
        <begin position="190"/>
        <end position="236"/>
    </location>
</feature>
<feature type="compositionally biased region" description="Pro residues" evidence="1">
    <location>
        <begin position="88"/>
        <end position="187"/>
    </location>
</feature>
<evidence type="ECO:0000313" key="4">
    <source>
        <dbReference type="Proteomes" id="UP000030665"/>
    </source>
</evidence>
<gene>
    <name evidence="3" type="ORF">TTRE_0000576101</name>
</gene>
<proteinExistence type="predicted"/>
<protein>
    <recommendedName>
        <fullName evidence="2">DUF7107 domain-containing protein</fullName>
    </recommendedName>
</protein>
<dbReference type="PANTHER" id="PTHR36519:SF9">
    <property type="entry name" value="EB DOMAIN-CONTAINING PROTEIN-RELATED"/>
    <property type="match status" value="1"/>
</dbReference>
<evidence type="ECO:0000259" key="2">
    <source>
        <dbReference type="Pfam" id="PF23416"/>
    </source>
</evidence>
<organism evidence="3 4">
    <name type="scientific">Trichuris trichiura</name>
    <name type="common">Whipworm</name>
    <name type="synonym">Trichocephalus trichiurus</name>
    <dbReference type="NCBI Taxonomy" id="36087"/>
    <lineage>
        <taxon>Eukaryota</taxon>
        <taxon>Metazoa</taxon>
        <taxon>Ecdysozoa</taxon>
        <taxon>Nematoda</taxon>
        <taxon>Enoplea</taxon>
        <taxon>Dorylaimia</taxon>
        <taxon>Trichinellida</taxon>
        <taxon>Trichuridae</taxon>
        <taxon>Trichuris</taxon>
    </lineage>
</organism>